<dbReference type="EMBL" id="CAXLJM020000032">
    <property type="protein sequence ID" value="CAL8100402.1"/>
    <property type="molecule type" value="Genomic_DNA"/>
</dbReference>
<reference evidence="2 3" key="1">
    <citation type="submission" date="2024-08" db="EMBL/GenBank/DDBJ databases">
        <authorList>
            <person name="Cucini C."/>
            <person name="Frati F."/>
        </authorList>
    </citation>
    <scope>NUCLEOTIDE SEQUENCE [LARGE SCALE GENOMIC DNA]</scope>
</reference>
<accession>A0ABP1QIG9</accession>
<comment type="caution">
    <text evidence="2">The sequence shown here is derived from an EMBL/GenBank/DDBJ whole genome shotgun (WGS) entry which is preliminary data.</text>
</comment>
<proteinExistence type="predicted"/>
<protein>
    <submittedName>
        <fullName evidence="2">Uncharacterized protein</fullName>
    </submittedName>
</protein>
<evidence type="ECO:0000313" key="2">
    <source>
        <dbReference type="EMBL" id="CAL8100402.1"/>
    </source>
</evidence>
<evidence type="ECO:0000313" key="3">
    <source>
        <dbReference type="Proteomes" id="UP001642540"/>
    </source>
</evidence>
<keyword evidence="3" id="KW-1185">Reference proteome</keyword>
<evidence type="ECO:0000256" key="1">
    <source>
        <dbReference type="SAM" id="SignalP"/>
    </source>
</evidence>
<name>A0ABP1QIG9_9HEXA</name>
<keyword evidence="1" id="KW-0732">Signal</keyword>
<feature type="chain" id="PRO_5047520307" evidence="1">
    <location>
        <begin position="23"/>
        <end position="124"/>
    </location>
</feature>
<organism evidence="2 3">
    <name type="scientific">Orchesella dallaii</name>
    <dbReference type="NCBI Taxonomy" id="48710"/>
    <lineage>
        <taxon>Eukaryota</taxon>
        <taxon>Metazoa</taxon>
        <taxon>Ecdysozoa</taxon>
        <taxon>Arthropoda</taxon>
        <taxon>Hexapoda</taxon>
        <taxon>Collembola</taxon>
        <taxon>Entomobryomorpha</taxon>
        <taxon>Entomobryoidea</taxon>
        <taxon>Orchesellidae</taxon>
        <taxon>Orchesellinae</taxon>
        <taxon>Orchesella</taxon>
    </lineage>
</organism>
<feature type="signal peptide" evidence="1">
    <location>
        <begin position="1"/>
        <end position="22"/>
    </location>
</feature>
<gene>
    <name evidence="2" type="ORF">ODALV1_LOCUS10528</name>
</gene>
<dbReference type="Proteomes" id="UP001642540">
    <property type="component" value="Unassembled WGS sequence"/>
</dbReference>
<sequence>MNFKLNIIVCVVAAFLTSNAHAKKTGAVCPQEGEQVCVTCACDSANRGFNTCEPTDSCPEPLQSTSGITMKNKACKKMFEMDYMNIIVILRHGVFFSCSHFSNLSIWSVFHGPMCPLRMFWFWC</sequence>